<evidence type="ECO:0000259" key="9">
    <source>
        <dbReference type="Pfam" id="PF04696"/>
    </source>
</evidence>
<feature type="region of interest" description="Disordered" evidence="8">
    <location>
        <begin position="1"/>
        <end position="162"/>
    </location>
</feature>
<feature type="compositionally biased region" description="Low complexity" evidence="8">
    <location>
        <begin position="123"/>
        <end position="133"/>
    </location>
</feature>
<keyword evidence="7" id="KW-0539">Nucleus</keyword>
<feature type="compositionally biased region" description="Acidic residues" evidence="8">
    <location>
        <begin position="298"/>
        <end position="316"/>
    </location>
</feature>
<keyword evidence="5" id="KW-0804">Transcription</keyword>
<evidence type="ECO:0000313" key="11">
    <source>
        <dbReference type="Proteomes" id="UP001285441"/>
    </source>
</evidence>
<dbReference type="AlphaFoldDB" id="A0AAE0KEI7"/>
<dbReference type="GO" id="GO:0008380">
    <property type="term" value="P:RNA splicing"/>
    <property type="evidence" value="ECO:0007669"/>
    <property type="project" value="UniProtKB-KW"/>
</dbReference>
<dbReference type="InterPro" id="IPR039853">
    <property type="entry name" value="Pinin"/>
</dbReference>
<evidence type="ECO:0000256" key="3">
    <source>
        <dbReference type="ARBA" id="ARBA00022664"/>
    </source>
</evidence>
<gene>
    <name evidence="10" type="ORF">B0H63DRAFT_272620</name>
</gene>
<evidence type="ECO:0000256" key="6">
    <source>
        <dbReference type="ARBA" id="ARBA00023187"/>
    </source>
</evidence>
<name>A0AAE0KEI7_9PEZI</name>
<feature type="domain" description="Pinin/SDK/MemA protein" evidence="9">
    <location>
        <begin position="110"/>
        <end position="225"/>
    </location>
</feature>
<reference evidence="10" key="1">
    <citation type="journal article" date="2023" name="Mol. Phylogenet. Evol.">
        <title>Genome-scale phylogeny and comparative genomics of the fungal order Sordariales.</title>
        <authorList>
            <person name="Hensen N."/>
            <person name="Bonometti L."/>
            <person name="Westerberg I."/>
            <person name="Brannstrom I.O."/>
            <person name="Guillou S."/>
            <person name="Cros-Aarteil S."/>
            <person name="Calhoun S."/>
            <person name="Haridas S."/>
            <person name="Kuo A."/>
            <person name="Mondo S."/>
            <person name="Pangilinan J."/>
            <person name="Riley R."/>
            <person name="LaButti K."/>
            <person name="Andreopoulos B."/>
            <person name="Lipzen A."/>
            <person name="Chen C."/>
            <person name="Yan M."/>
            <person name="Daum C."/>
            <person name="Ng V."/>
            <person name="Clum A."/>
            <person name="Steindorff A."/>
            <person name="Ohm R.A."/>
            <person name="Martin F."/>
            <person name="Silar P."/>
            <person name="Natvig D.O."/>
            <person name="Lalanne C."/>
            <person name="Gautier V."/>
            <person name="Ament-Velasquez S.L."/>
            <person name="Kruys A."/>
            <person name="Hutchinson M.I."/>
            <person name="Powell A.J."/>
            <person name="Barry K."/>
            <person name="Miller A.N."/>
            <person name="Grigoriev I.V."/>
            <person name="Debuchy R."/>
            <person name="Gladieux P."/>
            <person name="Hiltunen Thoren M."/>
            <person name="Johannesson H."/>
        </authorList>
    </citation>
    <scope>NUCLEOTIDE SEQUENCE</scope>
    <source>
        <strain evidence="10">CBS 232.78</strain>
    </source>
</reference>
<evidence type="ECO:0000256" key="8">
    <source>
        <dbReference type="SAM" id="MobiDB-lite"/>
    </source>
</evidence>
<proteinExistence type="inferred from homology"/>
<dbReference type="EMBL" id="JAULSW010000007">
    <property type="protein sequence ID" value="KAK3375243.1"/>
    <property type="molecule type" value="Genomic_DNA"/>
</dbReference>
<feature type="compositionally biased region" description="Basic and acidic residues" evidence="8">
    <location>
        <begin position="238"/>
        <end position="249"/>
    </location>
</feature>
<dbReference type="Proteomes" id="UP001285441">
    <property type="component" value="Unassembled WGS sequence"/>
</dbReference>
<keyword evidence="6" id="KW-0508">mRNA splicing</keyword>
<reference evidence="10" key="2">
    <citation type="submission" date="2023-06" db="EMBL/GenBank/DDBJ databases">
        <authorList>
            <consortium name="Lawrence Berkeley National Laboratory"/>
            <person name="Haridas S."/>
            <person name="Hensen N."/>
            <person name="Bonometti L."/>
            <person name="Westerberg I."/>
            <person name="Brannstrom I.O."/>
            <person name="Guillou S."/>
            <person name="Cros-Aarteil S."/>
            <person name="Calhoun S."/>
            <person name="Kuo A."/>
            <person name="Mondo S."/>
            <person name="Pangilinan J."/>
            <person name="Riley R."/>
            <person name="LaButti K."/>
            <person name="Andreopoulos B."/>
            <person name="Lipzen A."/>
            <person name="Chen C."/>
            <person name="Yanf M."/>
            <person name="Daum C."/>
            <person name="Ng V."/>
            <person name="Clum A."/>
            <person name="Steindorff A."/>
            <person name="Ohm R."/>
            <person name="Martin F."/>
            <person name="Silar P."/>
            <person name="Natvig D."/>
            <person name="Lalanne C."/>
            <person name="Gautier V."/>
            <person name="Ament-velasquez S.L."/>
            <person name="Kruys A."/>
            <person name="Hutchinson M.I."/>
            <person name="Powell A.J."/>
            <person name="Barry K."/>
            <person name="Miller A.N."/>
            <person name="Grigoriev I.V."/>
            <person name="Debuchy R."/>
            <person name="Gladieux P."/>
            <person name="Thoren M.H."/>
            <person name="Johannesson H."/>
        </authorList>
    </citation>
    <scope>NUCLEOTIDE SEQUENCE</scope>
    <source>
        <strain evidence="10">CBS 232.78</strain>
    </source>
</reference>
<feature type="compositionally biased region" description="Basic and acidic residues" evidence="8">
    <location>
        <begin position="24"/>
        <end position="45"/>
    </location>
</feature>
<organism evidence="10 11">
    <name type="scientific">Podospora didyma</name>
    <dbReference type="NCBI Taxonomy" id="330526"/>
    <lineage>
        <taxon>Eukaryota</taxon>
        <taxon>Fungi</taxon>
        <taxon>Dikarya</taxon>
        <taxon>Ascomycota</taxon>
        <taxon>Pezizomycotina</taxon>
        <taxon>Sordariomycetes</taxon>
        <taxon>Sordariomycetidae</taxon>
        <taxon>Sordariales</taxon>
        <taxon>Podosporaceae</taxon>
        <taxon>Podospora</taxon>
    </lineage>
</organism>
<evidence type="ECO:0000256" key="5">
    <source>
        <dbReference type="ARBA" id="ARBA00023163"/>
    </source>
</evidence>
<feature type="compositionally biased region" description="Basic and acidic residues" evidence="8">
    <location>
        <begin position="53"/>
        <end position="67"/>
    </location>
</feature>
<feature type="region of interest" description="Disordered" evidence="8">
    <location>
        <begin position="238"/>
        <end position="316"/>
    </location>
</feature>
<sequence length="316" mass="36022">MIVDHEESAAKKRKASPSSPTEDVASKRTRFGERGIRNSKSDRRGSTSRATVKRNERWDEPRDERRNSTRGSSSPTASRERGSESAARPSADARKPPLTGPPASRHVVSQEEKKRGQRLFGGLLSTLSQTPSSSHHKRRLEIDRRQQEKAQQQRAEDSRRRAEKLAKLHNVRSIEQIDFDEQAMNTRHTSMLARAHSLQTKSEPRLYYRPWQLTEDEKRIIEEQICLVEATVNKEKAEFERGKERRLKELGASLRPPPRSAEVADGEPRSVDDNTNHRHDTPPPPPPSKARSASSDKDQDENGDEMVQDEEDTVLY</sequence>
<dbReference type="PANTHER" id="PTHR12707:SF0">
    <property type="entry name" value="PININ"/>
    <property type="match status" value="1"/>
</dbReference>
<keyword evidence="3" id="KW-0507">mRNA processing</keyword>
<keyword evidence="4" id="KW-0805">Transcription regulation</keyword>
<dbReference type="GO" id="GO:0071013">
    <property type="term" value="C:catalytic step 2 spliceosome"/>
    <property type="evidence" value="ECO:0007669"/>
    <property type="project" value="TreeGrafter"/>
</dbReference>
<dbReference type="GO" id="GO:0006397">
    <property type="term" value="P:mRNA processing"/>
    <property type="evidence" value="ECO:0007669"/>
    <property type="project" value="UniProtKB-KW"/>
</dbReference>
<dbReference type="Pfam" id="PF04696">
    <property type="entry name" value="Pinin_SDK_memA"/>
    <property type="match status" value="1"/>
</dbReference>
<evidence type="ECO:0000256" key="4">
    <source>
        <dbReference type="ARBA" id="ARBA00023015"/>
    </source>
</evidence>
<evidence type="ECO:0000256" key="7">
    <source>
        <dbReference type="ARBA" id="ARBA00023242"/>
    </source>
</evidence>
<dbReference type="PANTHER" id="PTHR12707">
    <property type="entry name" value="PINN"/>
    <property type="match status" value="1"/>
</dbReference>
<comment type="subcellular location">
    <subcellularLocation>
        <location evidence="1">Nucleus</location>
    </subcellularLocation>
</comment>
<evidence type="ECO:0000256" key="2">
    <source>
        <dbReference type="ARBA" id="ARBA00010386"/>
    </source>
</evidence>
<accession>A0AAE0KEI7</accession>
<feature type="compositionally biased region" description="Basic and acidic residues" evidence="8">
    <location>
        <begin position="266"/>
        <end position="281"/>
    </location>
</feature>
<dbReference type="InterPro" id="IPR006786">
    <property type="entry name" value="Pinin_SDK_MemA"/>
</dbReference>
<comment type="similarity">
    <text evidence="2">Belongs to the pinin family.</text>
</comment>
<keyword evidence="11" id="KW-1185">Reference proteome</keyword>
<feature type="compositionally biased region" description="Basic and acidic residues" evidence="8">
    <location>
        <begin position="1"/>
        <end position="10"/>
    </location>
</feature>
<comment type="caution">
    <text evidence="10">The sequence shown here is derived from an EMBL/GenBank/DDBJ whole genome shotgun (WGS) entry which is preliminary data.</text>
</comment>
<evidence type="ECO:0000256" key="1">
    <source>
        <dbReference type="ARBA" id="ARBA00004123"/>
    </source>
</evidence>
<protein>
    <submittedName>
        <fullName evidence="10">Pinin/SDK/memA/ protein conserved region-domain-containing protein</fullName>
    </submittedName>
</protein>
<evidence type="ECO:0000313" key="10">
    <source>
        <dbReference type="EMBL" id="KAK3375243.1"/>
    </source>
</evidence>